<evidence type="ECO:0000313" key="9">
    <source>
        <dbReference type="EMBL" id="SHM43733.1"/>
    </source>
</evidence>
<dbReference type="InterPro" id="IPR004839">
    <property type="entry name" value="Aminotransferase_I/II_large"/>
</dbReference>
<dbReference type="PROSITE" id="PS50949">
    <property type="entry name" value="HTH_GNTR"/>
    <property type="match status" value="1"/>
</dbReference>
<dbReference type="OrthoDB" id="9808770at2"/>
<dbReference type="GO" id="GO:0003700">
    <property type="term" value="F:DNA-binding transcription factor activity"/>
    <property type="evidence" value="ECO:0007669"/>
    <property type="project" value="InterPro"/>
</dbReference>
<dbReference type="EMBL" id="BJXU01000078">
    <property type="protein sequence ID" value="GEN24173.1"/>
    <property type="molecule type" value="Genomic_DNA"/>
</dbReference>
<dbReference type="PANTHER" id="PTHR46577">
    <property type="entry name" value="HTH-TYPE TRANSCRIPTIONAL REGULATORY PROTEIN GABR"/>
    <property type="match status" value="1"/>
</dbReference>
<dbReference type="InterPro" id="IPR036390">
    <property type="entry name" value="WH_DNA-bd_sf"/>
</dbReference>
<reference evidence="9 10" key="1">
    <citation type="submission" date="2016-11" db="EMBL/GenBank/DDBJ databases">
        <authorList>
            <person name="Jaros S."/>
            <person name="Januszkiewicz K."/>
            <person name="Wedrychowicz H."/>
        </authorList>
    </citation>
    <scope>NUCLEOTIDE SEQUENCE [LARGE SCALE GENOMIC DNA]</scope>
    <source>
        <strain evidence="9 10">DSM 4740</strain>
    </source>
</reference>
<dbReference type="PRINTS" id="PR00035">
    <property type="entry name" value="HTHGNTR"/>
</dbReference>
<dbReference type="Gene3D" id="1.10.10.10">
    <property type="entry name" value="Winged helix-like DNA-binding domain superfamily/Winged helix DNA-binding domain"/>
    <property type="match status" value="1"/>
</dbReference>
<accession>A0A1M7ISY3</accession>
<keyword evidence="3" id="KW-0805">Transcription regulation</keyword>
<dbReference type="GO" id="GO:0003677">
    <property type="term" value="F:DNA binding"/>
    <property type="evidence" value="ECO:0007669"/>
    <property type="project" value="UniProtKB-KW"/>
</dbReference>
<evidence type="ECO:0000256" key="5">
    <source>
        <dbReference type="ARBA" id="ARBA00023163"/>
    </source>
</evidence>
<comment type="similarity">
    <text evidence="1">In the C-terminal section; belongs to the class-I pyridoxal-phosphate-dependent aminotransferase family.</text>
</comment>
<evidence type="ECO:0000259" key="7">
    <source>
        <dbReference type="PROSITE" id="PS50949"/>
    </source>
</evidence>
<dbReference type="CDD" id="cd00609">
    <property type="entry name" value="AAT_like"/>
    <property type="match status" value="1"/>
</dbReference>
<keyword evidence="11" id="KW-1185">Reference proteome</keyword>
<evidence type="ECO:0000256" key="3">
    <source>
        <dbReference type="ARBA" id="ARBA00023015"/>
    </source>
</evidence>
<sequence length="498" mass="55920">MKKSKGQMQWGAAGIRLGWRPDGGPIYRQLIEQVIASIATGKLMPGQRLPSSRELATTLGLSRTTTARALDQLIAEGYLTSEPRRGLFVASDLPPMSRGPAQRSSAARPRYEQEKTAPAEIIGFSSLPDYRQFPARAWAASLRRSWLRPSPSLLNGDASSGFWSLKTAIVDYLHQVRSVDCGASNIIITGGNRDALGLITHTLKQQQPEAHWWVESPGYPPVREALQHNVEHCHWLELDDQGLILPPSNDTAIVVATTCQHFPLGQPMSRARRQAWQKRLNAGNTWLIEDDYDNEFRYEGSPSVPLFQADHSGHTLLIGSFSKVMFKGLRLGFIVAPASLRARLQASQNALGNGASAAMQPALADFMRQGHFSRHLNRMRRHQRQQRDRMCELLKEYLQEWCEWRPPSGGMHVVVYLRPALATQQQSGKPLDQWLTDQLRKQAIKLDPLSRYYPLVQPSTQTILQGFVVGFTGGEESESRRTLTALRHQLIAWQQSSR</sequence>
<dbReference type="AlphaFoldDB" id="A0A1M7ISY3"/>
<dbReference type="PANTHER" id="PTHR46577:SF1">
    <property type="entry name" value="HTH-TYPE TRANSCRIPTIONAL REGULATORY PROTEIN GABR"/>
    <property type="match status" value="1"/>
</dbReference>
<dbReference type="GO" id="GO:0030170">
    <property type="term" value="F:pyridoxal phosphate binding"/>
    <property type="evidence" value="ECO:0007669"/>
    <property type="project" value="InterPro"/>
</dbReference>
<dbReference type="STRING" id="44933.SAMN05660971_02966"/>
<proteinExistence type="inferred from homology"/>
<keyword evidence="5" id="KW-0804">Transcription</keyword>
<dbReference type="Proteomes" id="UP000321726">
    <property type="component" value="Unassembled WGS sequence"/>
</dbReference>
<feature type="region of interest" description="Disordered" evidence="6">
    <location>
        <begin position="89"/>
        <end position="112"/>
    </location>
</feature>
<feature type="domain" description="HTH gntR-type" evidence="7">
    <location>
        <begin position="24"/>
        <end position="92"/>
    </location>
</feature>
<dbReference type="InterPro" id="IPR015421">
    <property type="entry name" value="PyrdxlP-dep_Trfase_major"/>
</dbReference>
<dbReference type="EMBL" id="FRCA01000008">
    <property type="protein sequence ID" value="SHM43733.1"/>
    <property type="molecule type" value="Genomic_DNA"/>
</dbReference>
<dbReference type="SMART" id="SM00345">
    <property type="entry name" value="HTH_GNTR"/>
    <property type="match status" value="1"/>
</dbReference>
<dbReference type="Pfam" id="PF00392">
    <property type="entry name" value="GntR"/>
    <property type="match status" value="1"/>
</dbReference>
<keyword evidence="9" id="KW-0808">Transferase</keyword>
<dbReference type="InterPro" id="IPR000524">
    <property type="entry name" value="Tscrpt_reg_HTH_GntR"/>
</dbReference>
<evidence type="ECO:0000313" key="11">
    <source>
        <dbReference type="Proteomes" id="UP000321726"/>
    </source>
</evidence>
<dbReference type="CDD" id="cd07377">
    <property type="entry name" value="WHTH_GntR"/>
    <property type="match status" value="1"/>
</dbReference>
<keyword evidence="2" id="KW-0663">Pyridoxal phosphate</keyword>
<dbReference type="SUPFAM" id="SSF53383">
    <property type="entry name" value="PLP-dependent transferases"/>
    <property type="match status" value="1"/>
</dbReference>
<evidence type="ECO:0000313" key="8">
    <source>
        <dbReference type="EMBL" id="GEN24173.1"/>
    </source>
</evidence>
<dbReference type="InterPro" id="IPR051446">
    <property type="entry name" value="HTH_trans_reg/aminotransferase"/>
</dbReference>
<dbReference type="RefSeq" id="WP_159438893.1">
    <property type="nucleotide sequence ID" value="NZ_BJXU01000078.1"/>
</dbReference>
<dbReference type="Gene3D" id="3.40.640.10">
    <property type="entry name" value="Type I PLP-dependent aspartate aminotransferase-like (Major domain)"/>
    <property type="match status" value="1"/>
</dbReference>
<keyword evidence="4" id="KW-0238">DNA-binding</keyword>
<evidence type="ECO:0000256" key="2">
    <source>
        <dbReference type="ARBA" id="ARBA00022898"/>
    </source>
</evidence>
<dbReference type="SUPFAM" id="SSF46785">
    <property type="entry name" value="Winged helix' DNA-binding domain"/>
    <property type="match status" value="1"/>
</dbReference>
<gene>
    <name evidence="8" type="ORF">HCU01_21220</name>
    <name evidence="9" type="ORF">SAMN05660971_02966</name>
</gene>
<dbReference type="Proteomes" id="UP000184123">
    <property type="component" value="Unassembled WGS sequence"/>
</dbReference>
<name>A0A1M7ISY3_9GAMM</name>
<keyword evidence="9" id="KW-0032">Aminotransferase</keyword>
<evidence type="ECO:0000256" key="4">
    <source>
        <dbReference type="ARBA" id="ARBA00023125"/>
    </source>
</evidence>
<dbReference type="Pfam" id="PF00155">
    <property type="entry name" value="Aminotran_1_2"/>
    <property type="match status" value="1"/>
</dbReference>
<evidence type="ECO:0000256" key="1">
    <source>
        <dbReference type="ARBA" id="ARBA00005384"/>
    </source>
</evidence>
<protein>
    <submittedName>
        <fullName evidence="8 9">GntR family transcriptional regulator</fullName>
    </submittedName>
</protein>
<dbReference type="InterPro" id="IPR015424">
    <property type="entry name" value="PyrdxlP-dep_Trfase"/>
</dbReference>
<dbReference type="GO" id="GO:0008483">
    <property type="term" value="F:transaminase activity"/>
    <property type="evidence" value="ECO:0007669"/>
    <property type="project" value="UniProtKB-KW"/>
</dbReference>
<organism evidence="9 10">
    <name type="scientific">Halomonas cupida</name>
    <dbReference type="NCBI Taxonomy" id="44933"/>
    <lineage>
        <taxon>Bacteria</taxon>
        <taxon>Pseudomonadati</taxon>
        <taxon>Pseudomonadota</taxon>
        <taxon>Gammaproteobacteria</taxon>
        <taxon>Oceanospirillales</taxon>
        <taxon>Halomonadaceae</taxon>
        <taxon>Halomonas</taxon>
    </lineage>
</organism>
<evidence type="ECO:0000256" key="6">
    <source>
        <dbReference type="SAM" id="MobiDB-lite"/>
    </source>
</evidence>
<dbReference type="InterPro" id="IPR036388">
    <property type="entry name" value="WH-like_DNA-bd_sf"/>
</dbReference>
<evidence type="ECO:0000313" key="10">
    <source>
        <dbReference type="Proteomes" id="UP000184123"/>
    </source>
</evidence>
<reference evidence="8 11" key="2">
    <citation type="submission" date="2019-07" db="EMBL/GenBank/DDBJ databases">
        <title>Whole genome shotgun sequence of Halomonas cupida NBRC 102219.</title>
        <authorList>
            <person name="Hosoyama A."/>
            <person name="Uohara A."/>
            <person name="Ohji S."/>
            <person name="Ichikawa N."/>
        </authorList>
    </citation>
    <scope>NUCLEOTIDE SEQUENCE [LARGE SCALE GENOMIC DNA]</scope>
    <source>
        <strain evidence="8 11">NBRC 102219</strain>
    </source>
</reference>